<evidence type="ECO:0000256" key="2">
    <source>
        <dbReference type="RuleBase" id="RU363055"/>
    </source>
</evidence>
<dbReference type="GO" id="GO:0035252">
    <property type="term" value="F:UDP-xylosyltransferase activity"/>
    <property type="evidence" value="ECO:0007669"/>
    <property type="project" value="TreeGrafter"/>
</dbReference>
<keyword evidence="2" id="KW-0472">Membrane</keyword>
<feature type="domain" description="Nucleotide-diphospho-sugar transferase" evidence="4">
    <location>
        <begin position="143"/>
        <end position="311"/>
    </location>
</feature>
<feature type="region of interest" description="Disordered" evidence="3">
    <location>
        <begin position="23"/>
        <end position="52"/>
    </location>
</feature>
<evidence type="ECO:0000313" key="6">
    <source>
        <dbReference type="Proteomes" id="UP000015105"/>
    </source>
</evidence>
<comment type="similarity">
    <text evidence="1 2">Belongs to the glycosyltransferase 77 family.</text>
</comment>
<keyword evidence="2" id="KW-0812">Transmembrane</keyword>
<dbReference type="InterPro" id="IPR005069">
    <property type="entry name" value="Nucl-diP-sugar_transferase"/>
</dbReference>
<evidence type="ECO:0000313" key="5">
    <source>
        <dbReference type="EnsemblPlants" id="AET1Gv20589500.3"/>
    </source>
</evidence>
<dbReference type="EnsemblPlants" id="AET1Gv20589500.3">
    <property type="protein sequence ID" value="AET1Gv20589500.3"/>
    <property type="gene ID" value="AET1Gv20589500"/>
</dbReference>
<evidence type="ECO:0000259" key="4">
    <source>
        <dbReference type="Pfam" id="PF03407"/>
    </source>
</evidence>
<dbReference type="EC" id="2.4.2.-" evidence="2"/>
<dbReference type="InterPro" id="IPR052636">
    <property type="entry name" value="UDP-D-xylose:L-fucose_XylT"/>
</dbReference>
<reference evidence="6" key="1">
    <citation type="journal article" date="2014" name="Science">
        <title>Ancient hybridizations among the ancestral genomes of bread wheat.</title>
        <authorList>
            <consortium name="International Wheat Genome Sequencing Consortium,"/>
            <person name="Marcussen T."/>
            <person name="Sandve S.R."/>
            <person name="Heier L."/>
            <person name="Spannagl M."/>
            <person name="Pfeifer M."/>
            <person name="Jakobsen K.S."/>
            <person name="Wulff B.B."/>
            <person name="Steuernagel B."/>
            <person name="Mayer K.F."/>
            <person name="Olsen O.A."/>
        </authorList>
    </citation>
    <scope>NUCLEOTIDE SEQUENCE [LARGE SCALE GENOMIC DNA]</scope>
    <source>
        <strain evidence="6">cv. AL8/78</strain>
    </source>
</reference>
<dbReference type="AlphaFoldDB" id="A0A452Z0G8"/>
<accession>A0A452Z0G8</accession>
<evidence type="ECO:0000256" key="3">
    <source>
        <dbReference type="SAM" id="MobiDB-lite"/>
    </source>
</evidence>
<organism evidence="5 6">
    <name type="scientific">Aegilops tauschii subsp. strangulata</name>
    <name type="common">Goatgrass</name>
    <dbReference type="NCBI Taxonomy" id="200361"/>
    <lineage>
        <taxon>Eukaryota</taxon>
        <taxon>Viridiplantae</taxon>
        <taxon>Streptophyta</taxon>
        <taxon>Embryophyta</taxon>
        <taxon>Tracheophyta</taxon>
        <taxon>Spermatophyta</taxon>
        <taxon>Magnoliopsida</taxon>
        <taxon>Liliopsida</taxon>
        <taxon>Poales</taxon>
        <taxon>Poaceae</taxon>
        <taxon>BOP clade</taxon>
        <taxon>Pooideae</taxon>
        <taxon>Triticodae</taxon>
        <taxon>Triticeae</taxon>
        <taxon>Triticinae</taxon>
        <taxon>Aegilops</taxon>
    </lineage>
</organism>
<dbReference type="Gramene" id="AET1Gv20589500.3">
    <property type="protein sequence ID" value="AET1Gv20589500.3"/>
    <property type="gene ID" value="AET1Gv20589500"/>
</dbReference>
<reference evidence="5" key="5">
    <citation type="journal article" date="2021" name="G3 (Bethesda)">
        <title>Aegilops tauschii genome assembly Aet v5.0 features greater sequence contiguity and improved annotation.</title>
        <authorList>
            <person name="Wang L."/>
            <person name="Zhu T."/>
            <person name="Rodriguez J.C."/>
            <person name="Deal K.R."/>
            <person name="Dubcovsky J."/>
            <person name="McGuire P.E."/>
            <person name="Lux T."/>
            <person name="Spannagl M."/>
            <person name="Mayer K.F.X."/>
            <person name="Baldrich P."/>
            <person name="Meyers B.C."/>
            <person name="Huo N."/>
            <person name="Gu Y.Q."/>
            <person name="Zhou H."/>
            <person name="Devos K.M."/>
            <person name="Bennetzen J.L."/>
            <person name="Unver T."/>
            <person name="Budak H."/>
            <person name="Gulick P.J."/>
            <person name="Galiba G."/>
            <person name="Kalapos B."/>
            <person name="Nelson D.R."/>
            <person name="Li P."/>
            <person name="You F.M."/>
            <person name="Luo M.C."/>
            <person name="Dvorak J."/>
        </authorList>
    </citation>
    <scope>NUCLEOTIDE SEQUENCE [LARGE SCALE GENOMIC DNA]</scope>
    <source>
        <strain evidence="5">cv. AL8/78</strain>
    </source>
</reference>
<feature type="transmembrane region" description="Helical" evidence="2">
    <location>
        <begin position="104"/>
        <end position="128"/>
    </location>
</feature>
<reference evidence="5" key="3">
    <citation type="journal article" date="2017" name="Nature">
        <title>Genome sequence of the progenitor of the wheat D genome Aegilops tauschii.</title>
        <authorList>
            <person name="Luo M.C."/>
            <person name="Gu Y.Q."/>
            <person name="Puiu D."/>
            <person name="Wang H."/>
            <person name="Twardziok S.O."/>
            <person name="Deal K.R."/>
            <person name="Huo N."/>
            <person name="Zhu T."/>
            <person name="Wang L."/>
            <person name="Wang Y."/>
            <person name="McGuire P.E."/>
            <person name="Liu S."/>
            <person name="Long H."/>
            <person name="Ramasamy R.K."/>
            <person name="Rodriguez J.C."/>
            <person name="Van S.L."/>
            <person name="Yuan L."/>
            <person name="Wang Z."/>
            <person name="Xia Z."/>
            <person name="Xiao L."/>
            <person name="Anderson O.D."/>
            <person name="Ouyang S."/>
            <person name="Liang Y."/>
            <person name="Zimin A.V."/>
            <person name="Pertea G."/>
            <person name="Qi P."/>
            <person name="Bennetzen J.L."/>
            <person name="Dai X."/>
            <person name="Dawson M.W."/>
            <person name="Muller H.G."/>
            <person name="Kugler K."/>
            <person name="Rivarola-Duarte L."/>
            <person name="Spannagl M."/>
            <person name="Mayer K.F.X."/>
            <person name="Lu F.H."/>
            <person name="Bevan M.W."/>
            <person name="Leroy P."/>
            <person name="Li P."/>
            <person name="You F.M."/>
            <person name="Sun Q."/>
            <person name="Liu Z."/>
            <person name="Lyons E."/>
            <person name="Wicker T."/>
            <person name="Salzberg S.L."/>
            <person name="Devos K.M."/>
            <person name="Dvorak J."/>
        </authorList>
    </citation>
    <scope>NUCLEOTIDE SEQUENCE [LARGE SCALE GENOMIC DNA]</scope>
    <source>
        <strain evidence="5">cv. AL8/78</strain>
    </source>
</reference>
<dbReference type="Pfam" id="PF03407">
    <property type="entry name" value="Nucleotid_trans"/>
    <property type="match status" value="1"/>
</dbReference>
<dbReference type="GO" id="GO:0010306">
    <property type="term" value="P:rhamnogalacturonan II biosynthetic process"/>
    <property type="evidence" value="ECO:0007669"/>
    <property type="project" value="TreeGrafter"/>
</dbReference>
<keyword evidence="2" id="KW-0808">Transferase</keyword>
<protein>
    <recommendedName>
        <fullName evidence="2">Glycosyltransferase</fullName>
        <ecNumber evidence="2">2.4.2.-</ecNumber>
    </recommendedName>
</protein>
<proteinExistence type="inferred from homology"/>
<keyword evidence="2" id="KW-0333">Golgi apparatus</keyword>
<keyword evidence="6" id="KW-1185">Reference proteome</keyword>
<keyword evidence="2" id="KW-0735">Signal-anchor</keyword>
<feature type="transmembrane region" description="Helical" evidence="2">
    <location>
        <begin position="65"/>
        <end position="84"/>
    </location>
</feature>
<comment type="caution">
    <text evidence="2">Lacks conserved residue(s) required for the propagation of feature annotation.</text>
</comment>
<dbReference type="PANTHER" id="PTHR47032:SF1">
    <property type="entry name" value="UDP-D-XYLOSE:L-FUCOSE ALPHA-1,3-D-XYLOSYLTRANSFERASE-RELATED"/>
    <property type="match status" value="1"/>
</dbReference>
<comment type="subcellular location">
    <subcellularLocation>
        <location evidence="2">Golgi apparatus membrane</location>
        <topology evidence="2">Single-pass type II membrane protein</topology>
    </subcellularLocation>
</comment>
<dbReference type="GO" id="GO:0000139">
    <property type="term" value="C:Golgi membrane"/>
    <property type="evidence" value="ECO:0007669"/>
    <property type="project" value="UniProtKB-SubCell"/>
</dbReference>
<keyword evidence="2" id="KW-0328">Glycosyltransferase</keyword>
<reference evidence="5" key="4">
    <citation type="submission" date="2019-03" db="UniProtKB">
        <authorList>
            <consortium name="EnsemblPlants"/>
        </authorList>
    </citation>
    <scope>IDENTIFICATION</scope>
</reference>
<dbReference type="PANTHER" id="PTHR47032">
    <property type="entry name" value="UDP-D-XYLOSE:L-FUCOSE ALPHA-1,3-D-XYLOSYLTRANSFERASE-RELATED"/>
    <property type="match status" value="1"/>
</dbReference>
<dbReference type="InterPro" id="IPR029044">
    <property type="entry name" value="Nucleotide-diphossugar_trans"/>
</dbReference>
<dbReference type="SUPFAM" id="SSF53448">
    <property type="entry name" value="Nucleotide-diphospho-sugar transferases"/>
    <property type="match status" value="1"/>
</dbReference>
<reference evidence="6" key="2">
    <citation type="journal article" date="2017" name="Nat. Plants">
        <title>The Aegilops tauschii genome reveals multiple impacts of transposons.</title>
        <authorList>
            <person name="Zhao G."/>
            <person name="Zou C."/>
            <person name="Li K."/>
            <person name="Wang K."/>
            <person name="Li T."/>
            <person name="Gao L."/>
            <person name="Zhang X."/>
            <person name="Wang H."/>
            <person name="Yang Z."/>
            <person name="Liu X."/>
            <person name="Jiang W."/>
            <person name="Mao L."/>
            <person name="Kong X."/>
            <person name="Jiao Y."/>
            <person name="Jia J."/>
        </authorList>
    </citation>
    <scope>NUCLEOTIDE SEQUENCE [LARGE SCALE GENOMIC DNA]</scope>
    <source>
        <strain evidence="6">cv. AL8/78</strain>
    </source>
</reference>
<name>A0A452Z0G8_AEGTS</name>
<keyword evidence="2" id="KW-1133">Transmembrane helix</keyword>
<evidence type="ECO:0000256" key="1">
    <source>
        <dbReference type="ARBA" id="ARBA00007033"/>
    </source>
</evidence>
<dbReference type="Proteomes" id="UP000015105">
    <property type="component" value="Chromosome 1D"/>
</dbReference>
<sequence>GETCASFSHFTVHALAPAPHLRKPRSPAMSLHQRPHQKPLGADSLPVSTGPANAAPSRPLPLLTLPYLFSLLALLLLLALLFPWGPPRHSAPASPWRSYTLQDAAAFAAASGNGTIILAAISGPYLPFLSNWLISVRRAGRANQVLVIAEDYETLERINAAWPGHAVLVPPAPDAQAAHKFGSQGFFNFTSRRPRHLLQILELGYSVMYNDVDMVWLADPFPYLVGNHDVYFMDDMTEVKPLNHSHALPPSGKKGRPYICSCMIFLQPTEGAKLLMRKWIEELKEQPWSRKAKSNDQPAFNWALLKTAGQRWMCIYYLSPLFQLEVYISRIKHGSRRQRASMSLYITTT</sequence>
<keyword evidence="2" id="KW-0961">Cell wall biogenesis/degradation</keyword>